<keyword evidence="1" id="KW-1133">Transmembrane helix</keyword>
<dbReference type="AlphaFoldDB" id="A0A172RZG7"/>
<feature type="transmembrane region" description="Helical" evidence="1">
    <location>
        <begin position="16"/>
        <end position="35"/>
    </location>
</feature>
<accession>A0A172RZG7</accession>
<evidence type="ECO:0008006" key="4">
    <source>
        <dbReference type="Google" id="ProtNLM"/>
    </source>
</evidence>
<dbReference type="OrthoDB" id="3197205at2"/>
<dbReference type="PATRIC" id="fig|79604.3.peg.1690"/>
<gene>
    <name evidence="2" type="ORF">SAMN02910314_00503</name>
</gene>
<evidence type="ECO:0000313" key="2">
    <source>
        <dbReference type="EMBL" id="SEO54125.1"/>
    </source>
</evidence>
<keyword evidence="3" id="KW-1185">Reference proteome</keyword>
<sequence>MTYREKLLQANKEAKATVVALFATIVVWILLGFGLSGLDVQLFHTPIWIIGGTVGTWLFAIAVAVFLGKKVFADFSLDDAEGEAHHD</sequence>
<proteinExistence type="predicted"/>
<keyword evidence="1" id="KW-0472">Membrane</keyword>
<evidence type="ECO:0000313" key="3">
    <source>
        <dbReference type="Proteomes" id="UP000182975"/>
    </source>
</evidence>
<organism evidence="2 3">
    <name type="scientific">Denitrobacterium detoxificans</name>
    <dbReference type="NCBI Taxonomy" id="79604"/>
    <lineage>
        <taxon>Bacteria</taxon>
        <taxon>Bacillati</taxon>
        <taxon>Actinomycetota</taxon>
        <taxon>Coriobacteriia</taxon>
        <taxon>Eggerthellales</taxon>
        <taxon>Eggerthellaceae</taxon>
        <taxon>Denitrobacterium</taxon>
    </lineage>
</organism>
<dbReference type="KEGG" id="ddt:AAY81_08435"/>
<dbReference type="Proteomes" id="UP000182975">
    <property type="component" value="Unassembled WGS sequence"/>
</dbReference>
<evidence type="ECO:0000256" key="1">
    <source>
        <dbReference type="SAM" id="Phobius"/>
    </source>
</evidence>
<name>A0A172RZG7_9ACTN</name>
<reference evidence="3" key="1">
    <citation type="submission" date="2016-10" db="EMBL/GenBank/DDBJ databases">
        <authorList>
            <person name="Varghese N."/>
        </authorList>
    </citation>
    <scope>NUCLEOTIDE SEQUENCE [LARGE SCALE GENOMIC DNA]</scope>
    <source>
        <strain evidence="3">DSM 21843</strain>
    </source>
</reference>
<dbReference type="InterPro" id="IPR010398">
    <property type="entry name" value="DUF997"/>
</dbReference>
<feature type="transmembrane region" description="Helical" evidence="1">
    <location>
        <begin position="47"/>
        <end position="67"/>
    </location>
</feature>
<protein>
    <recommendedName>
        <fullName evidence="4">Solute:sodium symporter small subunit</fullName>
    </recommendedName>
</protein>
<dbReference type="RefSeq" id="WP_066663911.1">
    <property type="nucleotide sequence ID" value="NZ_CP011402.1"/>
</dbReference>
<dbReference type="EMBL" id="FOEC01000002">
    <property type="protein sequence ID" value="SEO54125.1"/>
    <property type="molecule type" value="Genomic_DNA"/>
</dbReference>
<dbReference type="Pfam" id="PF06196">
    <property type="entry name" value="DUF997"/>
    <property type="match status" value="1"/>
</dbReference>
<dbReference type="STRING" id="79604.AAY81_08435"/>
<keyword evidence="1" id="KW-0812">Transmembrane</keyword>